<dbReference type="InterPro" id="IPR001360">
    <property type="entry name" value="Glyco_hydro_1"/>
</dbReference>
<reference evidence="6" key="1">
    <citation type="submission" date="2019-10" db="EMBL/GenBank/DDBJ databases">
        <title>Complete genome sequence of Corynebacterium urogenitalis DSM 108747, isolated from the genital tract of a cow.</title>
        <authorList>
            <person name="Ruckert C."/>
            <person name="Ballas P."/>
            <person name="Wagener K."/>
            <person name="Drillich M."/>
            <person name="Kaempfer P."/>
            <person name="Busse H.-J."/>
            <person name="Ehling-Schulz M."/>
        </authorList>
    </citation>
    <scope>NUCLEOTIDE SEQUENCE [LARGE SCALE GENOMIC DNA]</scope>
    <source>
        <strain evidence="6">LMM 1652</strain>
    </source>
</reference>
<protein>
    <submittedName>
        <fullName evidence="5">Beta-glucosidase B</fullName>
        <ecNumber evidence="5">3.2.1.21</ecNumber>
    </submittedName>
</protein>
<keyword evidence="6" id="KW-1185">Reference proteome</keyword>
<dbReference type="PANTHER" id="PTHR10353">
    <property type="entry name" value="GLYCOSYL HYDROLASE"/>
    <property type="match status" value="1"/>
</dbReference>
<dbReference type="GO" id="GO:0008422">
    <property type="term" value="F:beta-glucosidase activity"/>
    <property type="evidence" value="ECO:0007669"/>
    <property type="project" value="UniProtKB-EC"/>
</dbReference>
<sequence>MSLKVRFAIGTASASTQIEGDMPPNNWTRWAEQGRVVDGTGPNPSTNHWRRWEEDNELMASLGLQIARVSVEWARIEPRRGHFDTEVLQCYRAEYEDLVSRGIQPLVTLHHFSHPVWFENEGAFTREENVPLFLRFARKVLEYLGDIGDDWVTINEPNVYATQAYLFNETPPGGKAQWGKLRSTLRNMALAHIQCYGLIYDMLDTKERQVRVAFAHHVRAFAPMNPRNPVHRVFTWIDDALFNRGVEDSFVLGKFSAFLGTPTTPITPGVYADAMGINYYSRTAVTGLSDGTFPDVPVNDLGWEIYPKGLVQAARRLSEKYQLPIWVTENGTADNGGEGKQERFRCRFLLEHLTAIAKACADGVPIERYYHWCFVDNWEWTEGMAQHFGIVSMEEESLDRVVKPSGYLLGEIISAGEGCLSGLLVGFCVPFRHAHWKLRSPVLFAVLSQGPHRDGRSRWWCDDADDHLCGVHSHHGSSRRECIR</sequence>
<dbReference type="GO" id="GO:0005975">
    <property type="term" value="P:carbohydrate metabolic process"/>
    <property type="evidence" value="ECO:0007669"/>
    <property type="project" value="InterPro"/>
</dbReference>
<proteinExistence type="inferred from homology"/>
<dbReference type="Proteomes" id="UP000326711">
    <property type="component" value="Chromosome"/>
</dbReference>
<dbReference type="Pfam" id="PF00232">
    <property type="entry name" value="Glyco_hydro_1"/>
    <property type="match status" value="2"/>
</dbReference>
<evidence type="ECO:0000313" key="6">
    <source>
        <dbReference type="Proteomes" id="UP000326711"/>
    </source>
</evidence>
<accession>A0A5J6Z586</accession>
<name>A0A5J6Z586_9CORY</name>
<organism evidence="5 6">
    <name type="scientific">Corynebacterium urogenitale</name>
    <dbReference type="NCBI Taxonomy" id="2487892"/>
    <lineage>
        <taxon>Bacteria</taxon>
        <taxon>Bacillati</taxon>
        <taxon>Actinomycetota</taxon>
        <taxon>Actinomycetes</taxon>
        <taxon>Mycobacteriales</taxon>
        <taxon>Corynebacteriaceae</taxon>
        <taxon>Corynebacterium</taxon>
    </lineage>
</organism>
<dbReference type="RefSeq" id="WP_236640639.1">
    <property type="nucleotide sequence ID" value="NZ_CP045032.1"/>
</dbReference>
<dbReference type="EMBL" id="CP045032">
    <property type="protein sequence ID" value="QFQ02278.1"/>
    <property type="molecule type" value="Genomic_DNA"/>
</dbReference>
<keyword evidence="2 5" id="KW-0378">Hydrolase</keyword>
<dbReference type="KEGG" id="cuo:CUROG_04515"/>
<evidence type="ECO:0000256" key="2">
    <source>
        <dbReference type="ARBA" id="ARBA00022801"/>
    </source>
</evidence>
<evidence type="ECO:0000256" key="4">
    <source>
        <dbReference type="RuleBase" id="RU003690"/>
    </source>
</evidence>
<dbReference type="SUPFAM" id="SSF51445">
    <property type="entry name" value="(Trans)glycosidases"/>
    <property type="match status" value="1"/>
</dbReference>
<gene>
    <name evidence="5" type="primary">bglB</name>
    <name evidence="5" type="ORF">CUROG_04515</name>
</gene>
<dbReference type="PANTHER" id="PTHR10353:SF209">
    <property type="entry name" value="GALACTOLIPID GALACTOSYLTRANSFERASE SFR2, CHLOROPLASTIC"/>
    <property type="match status" value="1"/>
</dbReference>
<dbReference type="InterPro" id="IPR017853">
    <property type="entry name" value="GH"/>
</dbReference>
<dbReference type="Gene3D" id="3.20.20.80">
    <property type="entry name" value="Glycosidases"/>
    <property type="match status" value="1"/>
</dbReference>
<dbReference type="PRINTS" id="PR00131">
    <property type="entry name" value="GLHYDRLASE1"/>
</dbReference>
<evidence type="ECO:0000313" key="5">
    <source>
        <dbReference type="EMBL" id="QFQ02278.1"/>
    </source>
</evidence>
<evidence type="ECO:0000256" key="3">
    <source>
        <dbReference type="ARBA" id="ARBA00023295"/>
    </source>
</evidence>
<dbReference type="AlphaFoldDB" id="A0A5J6Z586"/>
<evidence type="ECO:0000256" key="1">
    <source>
        <dbReference type="ARBA" id="ARBA00010838"/>
    </source>
</evidence>
<dbReference type="EC" id="3.2.1.21" evidence="5"/>
<keyword evidence="3 5" id="KW-0326">Glycosidase</keyword>
<comment type="similarity">
    <text evidence="1 4">Belongs to the glycosyl hydrolase 1 family.</text>
</comment>